<dbReference type="AlphaFoldDB" id="A0A7D5IS80"/>
<dbReference type="EMBL" id="CP058316">
    <property type="protein sequence ID" value="QLD11337.1"/>
    <property type="molecule type" value="Genomic_DNA"/>
</dbReference>
<dbReference type="Proteomes" id="UP000509638">
    <property type="component" value="Chromosome"/>
</dbReference>
<evidence type="ECO:0000313" key="2">
    <source>
        <dbReference type="EMBL" id="QLD11337.1"/>
    </source>
</evidence>
<reference evidence="2 3" key="1">
    <citation type="submission" date="2020-06" db="EMBL/GenBank/DDBJ databases">
        <authorList>
            <person name="Jo H."/>
        </authorList>
    </citation>
    <scope>NUCLEOTIDE SEQUENCE [LARGE SCALE GENOMIC DNA]</scope>
    <source>
        <strain evidence="2 3">I46</strain>
    </source>
</reference>
<evidence type="ECO:0000256" key="1">
    <source>
        <dbReference type="SAM" id="MobiDB-lite"/>
    </source>
</evidence>
<dbReference type="RefSeq" id="WP_178011202.1">
    <property type="nucleotide sequence ID" value="NZ_CP058316.1"/>
</dbReference>
<protein>
    <submittedName>
        <fullName evidence="2">Uncharacterized protein</fullName>
    </submittedName>
</protein>
<organism evidence="2 3">
    <name type="scientific">Microbacterium oleivorans</name>
    <dbReference type="NCBI Taxonomy" id="273677"/>
    <lineage>
        <taxon>Bacteria</taxon>
        <taxon>Bacillati</taxon>
        <taxon>Actinomycetota</taxon>
        <taxon>Actinomycetes</taxon>
        <taxon>Micrococcales</taxon>
        <taxon>Microbacteriaceae</taxon>
        <taxon>Microbacterium</taxon>
    </lineage>
</organism>
<sequence>MTALAVGLALTMTGCGGQAVPGATEQAGNEPESYAQAEERFLTMADGLHTLIMAIEPTEWVVVDGAYGAHPTGCQLGVSDESGYRLSAVRGIELPGRDPDQIAAAASAAFTQLGVESETVDRGDGDAREVTVVGEGTIAERTVVTIRPASGQVRVSTETPCVPGSAHDLATEVFAEERLPADVWRRLPAFEGPESQPSFSFPAGGPLHYDESGAPLRP</sequence>
<accession>A0A7D5IS80</accession>
<gene>
    <name evidence="2" type="ORF">HW566_05840</name>
</gene>
<feature type="region of interest" description="Disordered" evidence="1">
    <location>
        <begin position="192"/>
        <end position="218"/>
    </location>
</feature>
<proteinExistence type="predicted"/>
<evidence type="ECO:0000313" key="3">
    <source>
        <dbReference type="Proteomes" id="UP000509638"/>
    </source>
</evidence>
<name>A0A7D5IS80_9MICO</name>